<gene>
    <name evidence="12" type="ORF">FHP88_17925</name>
</gene>
<dbReference type="InterPro" id="IPR011006">
    <property type="entry name" value="CheY-like_superfamily"/>
</dbReference>
<dbReference type="EMBL" id="VMNH01000031">
    <property type="protein sequence ID" value="TVO69532.1"/>
    <property type="molecule type" value="Genomic_DNA"/>
</dbReference>
<evidence type="ECO:0000313" key="12">
    <source>
        <dbReference type="EMBL" id="TVO69532.1"/>
    </source>
</evidence>
<dbReference type="InterPro" id="IPR016032">
    <property type="entry name" value="Sig_transdc_resp-reg_C-effctor"/>
</dbReference>
<dbReference type="PANTHER" id="PTHR48111:SF4">
    <property type="entry name" value="DNA-BINDING DUAL TRANSCRIPTIONAL REGULATOR OMPR"/>
    <property type="match status" value="1"/>
</dbReference>
<evidence type="ECO:0000256" key="1">
    <source>
        <dbReference type="ARBA" id="ARBA00004496"/>
    </source>
</evidence>
<feature type="modified residue" description="4-aspartylphosphate" evidence="8">
    <location>
        <position position="56"/>
    </location>
</feature>
<dbReference type="Pfam" id="PF00072">
    <property type="entry name" value="Response_reg"/>
    <property type="match status" value="1"/>
</dbReference>
<evidence type="ECO:0000256" key="5">
    <source>
        <dbReference type="ARBA" id="ARBA00023015"/>
    </source>
</evidence>
<keyword evidence="6 9" id="KW-0238">DNA-binding</keyword>
<evidence type="ECO:0000256" key="8">
    <source>
        <dbReference type="PROSITE-ProRule" id="PRU00169"/>
    </source>
</evidence>
<dbReference type="FunFam" id="1.10.10.10:FF:000099">
    <property type="entry name" value="Two-component system response regulator TorR"/>
    <property type="match status" value="1"/>
</dbReference>
<name>A0A558DLM2_9GAMM</name>
<dbReference type="SUPFAM" id="SSF52172">
    <property type="entry name" value="CheY-like"/>
    <property type="match status" value="1"/>
</dbReference>
<dbReference type="SMART" id="SM00448">
    <property type="entry name" value="REC"/>
    <property type="match status" value="1"/>
</dbReference>
<evidence type="ECO:0000259" key="11">
    <source>
        <dbReference type="PROSITE" id="PS51755"/>
    </source>
</evidence>
<sequence>MNTHKQRLLVVDDEPELRFLLKSYLSKEGYEVEAVEDGAALDQYLANNAVDLVILDLMLPGEDGLSIGRRLRQQKNLPIIILSARGEELDRIVGLEMGADDYLTKPFNPRELLARVRSVLRRCKQPVVTDESAVISFGPFSLDVQKHKLRKGNNNIPLTTGEFTLLLIFLKHQDRVLNRDTLLELTKGYDHSPMDRSIDVCVGRLRKKIESDPSEPVYLRTVWGAGYMFSQDE</sequence>
<accession>A0A558DLM2</accession>
<evidence type="ECO:0000256" key="7">
    <source>
        <dbReference type="ARBA" id="ARBA00023163"/>
    </source>
</evidence>
<evidence type="ECO:0000256" key="4">
    <source>
        <dbReference type="ARBA" id="ARBA00023012"/>
    </source>
</evidence>
<dbReference type="Pfam" id="PF00486">
    <property type="entry name" value="Trans_reg_C"/>
    <property type="match status" value="1"/>
</dbReference>
<dbReference type="Gene3D" id="6.10.250.690">
    <property type="match status" value="1"/>
</dbReference>
<feature type="domain" description="OmpR/PhoB-type" evidence="11">
    <location>
        <begin position="132"/>
        <end position="231"/>
    </location>
</feature>
<dbReference type="GO" id="GO:0005829">
    <property type="term" value="C:cytosol"/>
    <property type="evidence" value="ECO:0007669"/>
    <property type="project" value="TreeGrafter"/>
</dbReference>
<keyword evidence="4" id="KW-0902">Two-component regulatory system</keyword>
<dbReference type="GO" id="GO:0000156">
    <property type="term" value="F:phosphorelay response regulator activity"/>
    <property type="evidence" value="ECO:0007669"/>
    <property type="project" value="TreeGrafter"/>
</dbReference>
<dbReference type="OrthoDB" id="9802426at2"/>
<reference evidence="12 13" key="1">
    <citation type="submission" date="2019-07" db="EMBL/GenBank/DDBJ databases">
        <title>The pathways for chlorine oxyanion respiration interact through the shared metabolite chlorate.</title>
        <authorList>
            <person name="Barnum T.P."/>
            <person name="Cheng Y."/>
            <person name="Hill K.A."/>
            <person name="Lucas L.N."/>
            <person name="Carlson H.K."/>
            <person name="Coates J.D."/>
        </authorList>
    </citation>
    <scope>NUCLEOTIDE SEQUENCE [LARGE SCALE GENOMIC DNA]</scope>
    <source>
        <strain evidence="12 13">BK-1</strain>
    </source>
</reference>
<dbReference type="Gene3D" id="3.40.50.2300">
    <property type="match status" value="1"/>
</dbReference>
<comment type="subcellular location">
    <subcellularLocation>
        <location evidence="1">Cytoplasm</location>
    </subcellularLocation>
</comment>
<dbReference type="PROSITE" id="PS50110">
    <property type="entry name" value="RESPONSE_REGULATORY"/>
    <property type="match status" value="1"/>
</dbReference>
<evidence type="ECO:0000256" key="9">
    <source>
        <dbReference type="PROSITE-ProRule" id="PRU01091"/>
    </source>
</evidence>
<keyword evidence="2" id="KW-0963">Cytoplasm</keyword>
<keyword evidence="3 8" id="KW-0597">Phosphoprotein</keyword>
<dbReference type="PROSITE" id="PS51755">
    <property type="entry name" value="OMPR_PHOB"/>
    <property type="match status" value="1"/>
</dbReference>
<dbReference type="GO" id="GO:0006355">
    <property type="term" value="P:regulation of DNA-templated transcription"/>
    <property type="evidence" value="ECO:0007669"/>
    <property type="project" value="InterPro"/>
</dbReference>
<keyword evidence="13" id="KW-1185">Reference proteome</keyword>
<dbReference type="Proteomes" id="UP000316649">
    <property type="component" value="Unassembled WGS sequence"/>
</dbReference>
<evidence type="ECO:0000259" key="10">
    <source>
        <dbReference type="PROSITE" id="PS50110"/>
    </source>
</evidence>
<comment type="caution">
    <text evidence="12">The sequence shown here is derived from an EMBL/GenBank/DDBJ whole genome shotgun (WGS) entry which is preliminary data.</text>
</comment>
<organism evidence="12 13">
    <name type="scientific">Sedimenticola selenatireducens</name>
    <dbReference type="NCBI Taxonomy" id="191960"/>
    <lineage>
        <taxon>Bacteria</taxon>
        <taxon>Pseudomonadati</taxon>
        <taxon>Pseudomonadota</taxon>
        <taxon>Gammaproteobacteria</taxon>
        <taxon>Chromatiales</taxon>
        <taxon>Sedimenticolaceae</taxon>
        <taxon>Sedimenticola</taxon>
    </lineage>
</organism>
<protein>
    <submittedName>
        <fullName evidence="12">Response regulator</fullName>
    </submittedName>
</protein>
<dbReference type="SUPFAM" id="SSF46894">
    <property type="entry name" value="C-terminal effector domain of the bipartite response regulators"/>
    <property type="match status" value="1"/>
</dbReference>
<dbReference type="SMART" id="SM00862">
    <property type="entry name" value="Trans_reg_C"/>
    <property type="match status" value="1"/>
</dbReference>
<dbReference type="GO" id="GO:0032993">
    <property type="term" value="C:protein-DNA complex"/>
    <property type="evidence" value="ECO:0007669"/>
    <property type="project" value="TreeGrafter"/>
</dbReference>
<proteinExistence type="predicted"/>
<keyword evidence="5" id="KW-0805">Transcription regulation</keyword>
<dbReference type="InterPro" id="IPR001789">
    <property type="entry name" value="Sig_transdc_resp-reg_receiver"/>
</dbReference>
<dbReference type="CDD" id="cd00383">
    <property type="entry name" value="trans_reg_C"/>
    <property type="match status" value="1"/>
</dbReference>
<dbReference type="AlphaFoldDB" id="A0A558DLM2"/>
<dbReference type="Gene3D" id="1.10.10.10">
    <property type="entry name" value="Winged helix-like DNA-binding domain superfamily/Winged helix DNA-binding domain"/>
    <property type="match status" value="1"/>
</dbReference>
<evidence type="ECO:0000256" key="3">
    <source>
        <dbReference type="ARBA" id="ARBA00022553"/>
    </source>
</evidence>
<dbReference type="FunFam" id="3.40.50.2300:FF:000001">
    <property type="entry name" value="DNA-binding response regulator PhoB"/>
    <property type="match status" value="1"/>
</dbReference>
<dbReference type="PANTHER" id="PTHR48111">
    <property type="entry name" value="REGULATOR OF RPOS"/>
    <property type="match status" value="1"/>
</dbReference>
<evidence type="ECO:0000313" key="13">
    <source>
        <dbReference type="Proteomes" id="UP000316649"/>
    </source>
</evidence>
<evidence type="ECO:0000256" key="2">
    <source>
        <dbReference type="ARBA" id="ARBA00022490"/>
    </source>
</evidence>
<dbReference type="InterPro" id="IPR001867">
    <property type="entry name" value="OmpR/PhoB-type_DNA-bd"/>
</dbReference>
<dbReference type="InterPro" id="IPR036388">
    <property type="entry name" value="WH-like_DNA-bd_sf"/>
</dbReference>
<keyword evidence="7" id="KW-0804">Transcription</keyword>
<dbReference type="InterPro" id="IPR039420">
    <property type="entry name" value="WalR-like"/>
</dbReference>
<dbReference type="GO" id="GO:0000976">
    <property type="term" value="F:transcription cis-regulatory region binding"/>
    <property type="evidence" value="ECO:0007669"/>
    <property type="project" value="TreeGrafter"/>
</dbReference>
<dbReference type="RefSeq" id="WP_144360471.1">
    <property type="nucleotide sequence ID" value="NZ_VMNH01000031.1"/>
</dbReference>
<feature type="DNA-binding region" description="OmpR/PhoB-type" evidence="9">
    <location>
        <begin position="132"/>
        <end position="231"/>
    </location>
</feature>
<evidence type="ECO:0000256" key="6">
    <source>
        <dbReference type="ARBA" id="ARBA00023125"/>
    </source>
</evidence>
<feature type="domain" description="Response regulatory" evidence="10">
    <location>
        <begin position="7"/>
        <end position="120"/>
    </location>
</feature>